<proteinExistence type="predicted"/>
<dbReference type="EMBL" id="KQ981169">
    <property type="protein sequence ID" value="KYN45365.1"/>
    <property type="molecule type" value="Genomic_DNA"/>
</dbReference>
<dbReference type="Proteomes" id="UP000078541">
    <property type="component" value="Unassembled WGS sequence"/>
</dbReference>
<sequence length="123" mass="14205">RHSHRHRRRRRQHNDDSKVATLNNADICSVNHYGTLYPVCNSRDHLRGMRHFANNPMAPAYSITAGLTVLTARRIPLRINIRVDTHQNQTDFACLPRYMTMDPKLITIEIIKGNEGELSEFQG</sequence>
<protein>
    <submittedName>
        <fullName evidence="1">Uncharacterized protein</fullName>
    </submittedName>
</protein>
<keyword evidence="2" id="KW-1185">Reference proteome</keyword>
<reference evidence="1 2" key="1">
    <citation type="submission" date="2016-03" db="EMBL/GenBank/DDBJ databases">
        <title>Trachymyrmex septentrionalis WGS genome.</title>
        <authorList>
            <person name="Nygaard S."/>
            <person name="Hu H."/>
            <person name="Boomsma J."/>
            <person name="Zhang G."/>
        </authorList>
    </citation>
    <scope>NUCLEOTIDE SEQUENCE [LARGE SCALE GENOMIC DNA]</scope>
    <source>
        <strain evidence="1">Tsep2-gDNA-1</strain>
        <tissue evidence="1">Whole body</tissue>
    </source>
</reference>
<accession>A0A195FXH0</accession>
<organism evidence="1 2">
    <name type="scientific">Trachymyrmex septentrionalis</name>
    <dbReference type="NCBI Taxonomy" id="34720"/>
    <lineage>
        <taxon>Eukaryota</taxon>
        <taxon>Metazoa</taxon>
        <taxon>Ecdysozoa</taxon>
        <taxon>Arthropoda</taxon>
        <taxon>Hexapoda</taxon>
        <taxon>Insecta</taxon>
        <taxon>Pterygota</taxon>
        <taxon>Neoptera</taxon>
        <taxon>Endopterygota</taxon>
        <taxon>Hymenoptera</taxon>
        <taxon>Apocrita</taxon>
        <taxon>Aculeata</taxon>
        <taxon>Formicoidea</taxon>
        <taxon>Formicidae</taxon>
        <taxon>Myrmicinae</taxon>
        <taxon>Trachymyrmex</taxon>
    </lineage>
</organism>
<evidence type="ECO:0000313" key="1">
    <source>
        <dbReference type="EMBL" id="KYN45365.1"/>
    </source>
</evidence>
<feature type="non-terminal residue" evidence="1">
    <location>
        <position position="1"/>
    </location>
</feature>
<dbReference type="AlphaFoldDB" id="A0A195FXH0"/>
<gene>
    <name evidence="1" type="ORF">ALC56_00212</name>
</gene>
<name>A0A195FXH0_9HYME</name>
<evidence type="ECO:0000313" key="2">
    <source>
        <dbReference type="Proteomes" id="UP000078541"/>
    </source>
</evidence>